<comment type="caution">
    <text evidence="1">The sequence shown here is derived from an EMBL/GenBank/DDBJ whole genome shotgun (WGS) entry which is preliminary data.</text>
</comment>
<dbReference type="EMBL" id="MGHD01000004">
    <property type="protein sequence ID" value="OGM60504.1"/>
    <property type="molecule type" value="Genomic_DNA"/>
</dbReference>
<dbReference type="Proteomes" id="UP000176404">
    <property type="component" value="Unassembled WGS sequence"/>
</dbReference>
<name>A0A1F8B8X4_9BACT</name>
<dbReference type="AlphaFoldDB" id="A0A1F8B8X4"/>
<gene>
    <name evidence="1" type="ORF">A2892_00570</name>
</gene>
<reference evidence="1 2" key="1">
    <citation type="journal article" date="2016" name="Nat. Commun.">
        <title>Thousands of microbial genomes shed light on interconnected biogeochemical processes in an aquifer system.</title>
        <authorList>
            <person name="Anantharaman K."/>
            <person name="Brown C.T."/>
            <person name="Hug L.A."/>
            <person name="Sharon I."/>
            <person name="Castelle C.J."/>
            <person name="Probst A.J."/>
            <person name="Thomas B.C."/>
            <person name="Singh A."/>
            <person name="Wilkins M.J."/>
            <person name="Karaoz U."/>
            <person name="Brodie E.L."/>
            <person name="Williams K.H."/>
            <person name="Hubbard S.S."/>
            <person name="Banfield J.F."/>
        </authorList>
    </citation>
    <scope>NUCLEOTIDE SEQUENCE [LARGE SCALE GENOMIC DNA]</scope>
</reference>
<evidence type="ECO:0000313" key="2">
    <source>
        <dbReference type="Proteomes" id="UP000176404"/>
    </source>
</evidence>
<evidence type="ECO:0000313" key="1">
    <source>
        <dbReference type="EMBL" id="OGM60504.1"/>
    </source>
</evidence>
<protein>
    <submittedName>
        <fullName evidence="1">Uncharacterized protein</fullName>
    </submittedName>
</protein>
<proteinExistence type="predicted"/>
<dbReference type="STRING" id="1802517.A2892_00570"/>
<organism evidence="1 2">
    <name type="scientific">Candidatus Woesebacteria bacterium RIFCSPLOWO2_01_FULL_39_10b</name>
    <dbReference type="NCBI Taxonomy" id="1802517"/>
    <lineage>
        <taxon>Bacteria</taxon>
        <taxon>Candidatus Woeseibacteriota</taxon>
    </lineage>
</organism>
<accession>A0A1F8B8X4</accession>
<sequence>MTERRDLIEVLPPEASPLNPEALVDMAKKGVPEIGRLMGATLNAIDRISGRRSPVKKEEGTDLARQLVEDLASGDTASYLAANSAVMIYRLDRLCYWAASQASGGLTRDVHEDFLTASEGLIWTGDMAGLQRALEVLRNPGQAVRKGGEKLAGRLGLREAPLMPLEKVIAGIGALSPFVQAGASAYTRLEPRFRAVEAARLAIAHTRMVKDDILESAEGYSADIEKASGEVKQAQTEVSRSLKGSQRAALIEIDDSKRERDEALAALKRYLGAVAALSQAEAEGGMAYVDLQTSVQALYAMGMGSIPSAWKTLRTATTSYKDGVAAVLLGAGGSTSLLTTLVGYAADCQFTTSHQNRIEAMQAMWESLRGATHRLGEGVEEYMGNRDKKLLR</sequence>